<dbReference type="Proteomes" id="UP000282084">
    <property type="component" value="Unassembled WGS sequence"/>
</dbReference>
<keyword evidence="2" id="KW-0472">Membrane</keyword>
<dbReference type="EMBL" id="RBXO01000001">
    <property type="protein sequence ID" value="RKT57901.1"/>
    <property type="molecule type" value="Genomic_DNA"/>
</dbReference>
<keyword evidence="2" id="KW-1133">Transmembrane helix</keyword>
<keyword evidence="2" id="KW-0812">Transmembrane</keyword>
<accession>A0A495W814</accession>
<evidence type="ECO:0000313" key="3">
    <source>
        <dbReference type="EMBL" id="RKT57901.1"/>
    </source>
</evidence>
<reference evidence="3 4" key="1">
    <citation type="submission" date="2018-10" db="EMBL/GenBank/DDBJ databases">
        <title>Sequencing the genomes of 1000 actinobacteria strains.</title>
        <authorList>
            <person name="Klenk H.-P."/>
        </authorList>
    </citation>
    <scope>NUCLEOTIDE SEQUENCE [LARGE SCALE GENOMIC DNA]</scope>
    <source>
        <strain evidence="3 4">DSM 43800</strain>
    </source>
</reference>
<name>A0A495W814_9PSEU</name>
<evidence type="ECO:0000256" key="1">
    <source>
        <dbReference type="SAM" id="MobiDB-lite"/>
    </source>
</evidence>
<gene>
    <name evidence="3" type="ORF">C8E97_6633</name>
</gene>
<organism evidence="3 4">
    <name type="scientific">Saccharothrix australiensis</name>
    <dbReference type="NCBI Taxonomy" id="2072"/>
    <lineage>
        <taxon>Bacteria</taxon>
        <taxon>Bacillati</taxon>
        <taxon>Actinomycetota</taxon>
        <taxon>Actinomycetes</taxon>
        <taxon>Pseudonocardiales</taxon>
        <taxon>Pseudonocardiaceae</taxon>
        <taxon>Saccharothrix</taxon>
    </lineage>
</organism>
<feature type="transmembrane region" description="Helical" evidence="2">
    <location>
        <begin position="72"/>
        <end position="92"/>
    </location>
</feature>
<comment type="caution">
    <text evidence="3">The sequence shown here is derived from an EMBL/GenBank/DDBJ whole genome shotgun (WGS) entry which is preliminary data.</text>
</comment>
<dbReference type="AlphaFoldDB" id="A0A495W814"/>
<evidence type="ECO:0000256" key="2">
    <source>
        <dbReference type="SAM" id="Phobius"/>
    </source>
</evidence>
<evidence type="ECO:0000313" key="4">
    <source>
        <dbReference type="Proteomes" id="UP000282084"/>
    </source>
</evidence>
<dbReference type="OrthoDB" id="3831145at2"/>
<feature type="compositionally biased region" description="Low complexity" evidence="1">
    <location>
        <begin position="8"/>
        <end position="45"/>
    </location>
</feature>
<sequence length="214" mass="22795">MTTPPHDPYGQQGGYQQQPGGQFQPGHPQQGHPQQGHPQQGYPQQPGYPPQAPPLSPGELNRPARPKSVDTAFLLWMIGAGVGIVSTIFSFLTAEALAKATAEKILGRDVDSQLVASAEPSYGSAIFSLVLFALWIVVVFQMRNGANWARIVLTVLGALGILGGLFGLFAIGLLFSIGFLGAIQALLSVVQLVITIGALVFMFKSDANYYFKAS</sequence>
<feature type="transmembrane region" description="Helical" evidence="2">
    <location>
        <begin position="122"/>
        <end position="140"/>
    </location>
</feature>
<feature type="compositionally biased region" description="Pro residues" evidence="1">
    <location>
        <begin position="46"/>
        <end position="56"/>
    </location>
</feature>
<protein>
    <submittedName>
        <fullName evidence="3">Uncharacterized protein</fullName>
    </submittedName>
</protein>
<feature type="transmembrane region" description="Helical" evidence="2">
    <location>
        <begin position="183"/>
        <end position="203"/>
    </location>
</feature>
<proteinExistence type="predicted"/>
<dbReference type="RefSeq" id="WP_121010223.1">
    <property type="nucleotide sequence ID" value="NZ_RBXO01000001.1"/>
</dbReference>
<feature type="region of interest" description="Disordered" evidence="1">
    <location>
        <begin position="1"/>
        <end position="64"/>
    </location>
</feature>
<feature type="transmembrane region" description="Helical" evidence="2">
    <location>
        <begin position="152"/>
        <end position="177"/>
    </location>
</feature>
<keyword evidence="4" id="KW-1185">Reference proteome</keyword>